<feature type="region of interest" description="Disordered" evidence="1">
    <location>
        <begin position="162"/>
        <end position="188"/>
    </location>
</feature>
<evidence type="ECO:0000313" key="2">
    <source>
        <dbReference type="EMBL" id="GGW44041.1"/>
    </source>
</evidence>
<sequence length="332" mass="36373">MPVTDHTVPRFPDGETPQMASLADQLRRILGSDGLAHLVLYDGDTAKVVLDAAATTTGTDDAESASHERTGRQLHYILEELEPDFAALRTGALIRTVLRVPTGAVFYYLVEPGFHLYGATGAVDRLDELDARMAECVNGLRMPARFSPLNYGSWFNEEPWVGQPVAAPPQPPQPDPEPSGRASAPVGGHLAERRPEDADAPLDAADALRSALDVGGLHYIAYHESSTRAWVYDIFDHPGLGSFFRGQTPDRRRERYRLMGQLLPGVTQRMNLSLRAIMRGELLQVVLDVEQGAVYFHALPGRRYLVGVTLDQSRVTEADRRVARLAAGLAGD</sequence>
<name>A0A918J308_9ACTN</name>
<proteinExistence type="predicted"/>
<gene>
    <name evidence="2" type="ORF">GCM10010503_20930</name>
</gene>
<reference evidence="2" key="1">
    <citation type="journal article" date="2014" name="Int. J. Syst. Evol. Microbiol.">
        <title>Complete genome sequence of Corynebacterium casei LMG S-19264T (=DSM 44701T), isolated from a smear-ripened cheese.</title>
        <authorList>
            <consortium name="US DOE Joint Genome Institute (JGI-PGF)"/>
            <person name="Walter F."/>
            <person name="Albersmeier A."/>
            <person name="Kalinowski J."/>
            <person name="Ruckert C."/>
        </authorList>
    </citation>
    <scope>NUCLEOTIDE SEQUENCE</scope>
    <source>
        <strain evidence="2">JCM 4490</strain>
    </source>
</reference>
<dbReference type="EMBL" id="BMUE01000003">
    <property type="protein sequence ID" value="GGW44041.1"/>
    <property type="molecule type" value="Genomic_DNA"/>
</dbReference>
<evidence type="ECO:0000313" key="3">
    <source>
        <dbReference type="Proteomes" id="UP000620224"/>
    </source>
</evidence>
<dbReference type="Proteomes" id="UP000620224">
    <property type="component" value="Unassembled WGS sequence"/>
</dbReference>
<keyword evidence="3" id="KW-1185">Reference proteome</keyword>
<reference evidence="2" key="2">
    <citation type="submission" date="2020-09" db="EMBL/GenBank/DDBJ databases">
        <authorList>
            <person name="Sun Q."/>
            <person name="Ohkuma M."/>
        </authorList>
    </citation>
    <scope>NUCLEOTIDE SEQUENCE</scope>
    <source>
        <strain evidence="2">JCM 4490</strain>
    </source>
</reference>
<protein>
    <submittedName>
        <fullName evidence="2">Uncharacterized protein</fullName>
    </submittedName>
</protein>
<dbReference type="AlphaFoldDB" id="A0A918J308"/>
<feature type="compositionally biased region" description="Pro residues" evidence="1">
    <location>
        <begin position="166"/>
        <end position="177"/>
    </location>
</feature>
<accession>A0A918J308</accession>
<evidence type="ECO:0000256" key="1">
    <source>
        <dbReference type="SAM" id="MobiDB-lite"/>
    </source>
</evidence>
<organism evidence="2 3">
    <name type="scientific">Streptomyces lucensis JCM 4490</name>
    <dbReference type="NCBI Taxonomy" id="1306176"/>
    <lineage>
        <taxon>Bacteria</taxon>
        <taxon>Bacillati</taxon>
        <taxon>Actinomycetota</taxon>
        <taxon>Actinomycetes</taxon>
        <taxon>Kitasatosporales</taxon>
        <taxon>Streptomycetaceae</taxon>
        <taxon>Streptomyces</taxon>
    </lineage>
</organism>
<comment type="caution">
    <text evidence="2">The sequence shown here is derived from an EMBL/GenBank/DDBJ whole genome shotgun (WGS) entry which is preliminary data.</text>
</comment>